<protein>
    <submittedName>
        <fullName evidence="1">Uncharacterized protein</fullName>
    </submittedName>
</protein>
<dbReference type="AlphaFoldDB" id="A0A8K0SQZ9"/>
<dbReference type="Proteomes" id="UP000813444">
    <property type="component" value="Unassembled WGS sequence"/>
</dbReference>
<accession>A0A8K0SQZ9</accession>
<organism evidence="1 2">
    <name type="scientific">Stachybotrys elegans</name>
    <dbReference type="NCBI Taxonomy" id="80388"/>
    <lineage>
        <taxon>Eukaryota</taxon>
        <taxon>Fungi</taxon>
        <taxon>Dikarya</taxon>
        <taxon>Ascomycota</taxon>
        <taxon>Pezizomycotina</taxon>
        <taxon>Sordariomycetes</taxon>
        <taxon>Hypocreomycetidae</taxon>
        <taxon>Hypocreales</taxon>
        <taxon>Stachybotryaceae</taxon>
        <taxon>Stachybotrys</taxon>
    </lineage>
</organism>
<proteinExistence type="predicted"/>
<reference evidence="1" key="1">
    <citation type="journal article" date="2021" name="Nat. Commun.">
        <title>Genetic determinants of endophytism in the Arabidopsis root mycobiome.</title>
        <authorList>
            <person name="Mesny F."/>
            <person name="Miyauchi S."/>
            <person name="Thiergart T."/>
            <person name="Pickel B."/>
            <person name="Atanasova L."/>
            <person name="Karlsson M."/>
            <person name="Huettel B."/>
            <person name="Barry K.W."/>
            <person name="Haridas S."/>
            <person name="Chen C."/>
            <person name="Bauer D."/>
            <person name="Andreopoulos W."/>
            <person name="Pangilinan J."/>
            <person name="LaButti K."/>
            <person name="Riley R."/>
            <person name="Lipzen A."/>
            <person name="Clum A."/>
            <person name="Drula E."/>
            <person name="Henrissat B."/>
            <person name="Kohler A."/>
            <person name="Grigoriev I.V."/>
            <person name="Martin F.M."/>
            <person name="Hacquard S."/>
        </authorList>
    </citation>
    <scope>NUCLEOTIDE SEQUENCE</scope>
    <source>
        <strain evidence="1">MPI-CAGE-CH-0235</strain>
    </source>
</reference>
<dbReference type="EMBL" id="JAGPNK010000011">
    <property type="protein sequence ID" value="KAH7311585.1"/>
    <property type="molecule type" value="Genomic_DNA"/>
</dbReference>
<evidence type="ECO:0000313" key="2">
    <source>
        <dbReference type="Proteomes" id="UP000813444"/>
    </source>
</evidence>
<keyword evidence="2" id="KW-1185">Reference proteome</keyword>
<name>A0A8K0SQZ9_9HYPO</name>
<gene>
    <name evidence="1" type="ORF">B0I35DRAFT_67055</name>
</gene>
<evidence type="ECO:0000313" key="1">
    <source>
        <dbReference type="EMBL" id="KAH7311585.1"/>
    </source>
</evidence>
<sequence length="151" mass="16363">MDIPSTLPLPLSLSLTRTFTLILVTPSSSSSSPGLIFPFPDTPYQPPVTPPLLLLSSPPGSNKYPLFLACCSTLTFKLRSIARPINSCPISAPPALPLATAQKLPFFFFFSLPSSSFPCLVVFFFQLDTVRQDGSSDIQGPTLIQTQPKPY</sequence>
<comment type="caution">
    <text evidence="1">The sequence shown here is derived from an EMBL/GenBank/DDBJ whole genome shotgun (WGS) entry which is preliminary data.</text>
</comment>